<accession>K0BAF6</accession>
<keyword evidence="2" id="KW-1185">Reference proteome</keyword>
<dbReference type="EMBL" id="CP003843">
    <property type="protein sequence ID" value="AFS82469.1"/>
    <property type="molecule type" value="Genomic_DNA"/>
</dbReference>
<organism evidence="1 2">
    <name type="scientific">Candidatus Nitrosopumilus sediminis</name>
    <dbReference type="NCBI Taxonomy" id="1229909"/>
    <lineage>
        <taxon>Archaea</taxon>
        <taxon>Nitrososphaerota</taxon>
        <taxon>Nitrososphaeria</taxon>
        <taxon>Nitrosopumilales</taxon>
        <taxon>Nitrosopumilaceae</taxon>
        <taxon>Nitrosopumilus</taxon>
    </lineage>
</organism>
<proteinExistence type="predicted"/>
<protein>
    <submittedName>
        <fullName evidence="1">Uncharacterized protein</fullName>
    </submittedName>
</protein>
<dbReference type="STRING" id="1229909.NSED_03315"/>
<dbReference type="KEGG" id="nir:NSED_03315"/>
<reference evidence="1 2" key="1">
    <citation type="journal article" date="2012" name="J. Bacteriol.">
        <title>Draft Genome Sequence of an Ammonia-Oxidizing Archaeon, "Candidatus Nitrosopumilus sediminis" AR2, from Svalbard in the Arctic Circle.</title>
        <authorList>
            <person name="Park S.J."/>
            <person name="Kim J.G."/>
            <person name="Jung M.Y."/>
            <person name="Kim S.J."/>
            <person name="Cha I.T."/>
            <person name="Ghai R."/>
            <person name="Martin-Cuadrado A.B."/>
            <person name="Rodriguez-Valera F."/>
            <person name="Rhee S.K."/>
        </authorList>
    </citation>
    <scope>NUCLEOTIDE SEQUENCE [LARGE SCALE GENOMIC DNA]</scope>
    <source>
        <strain evidence="1 2">AR2</strain>
    </source>
</reference>
<evidence type="ECO:0000313" key="2">
    <source>
        <dbReference type="Proteomes" id="UP000006100"/>
    </source>
</evidence>
<dbReference type="AlphaFoldDB" id="K0BAF6"/>
<name>K0BAF6_9ARCH</name>
<dbReference type="RefSeq" id="WP_014964841.1">
    <property type="nucleotide sequence ID" value="NC_018656.1"/>
</dbReference>
<sequence length="82" mass="9792">MEYPVSVDENGVKFKPEKMEKEKLYHCIYKEKVMLVFKDSQDVMNCYEIEEPDLVEQIKKIGSDDDLEKLFEDYVQGKHLKN</sequence>
<dbReference type="GeneID" id="13697680"/>
<evidence type="ECO:0000313" key="1">
    <source>
        <dbReference type="EMBL" id="AFS82469.1"/>
    </source>
</evidence>
<dbReference type="Proteomes" id="UP000006100">
    <property type="component" value="Chromosome"/>
</dbReference>
<dbReference type="OrthoDB" id="9320at2157"/>
<dbReference type="eggNOG" id="arCOG08668">
    <property type="taxonomic scope" value="Archaea"/>
</dbReference>
<dbReference type="PATRIC" id="fig|1229909.8.peg.708"/>
<dbReference type="HOGENOM" id="CLU_2550393_0_0_2"/>
<gene>
    <name evidence="1" type="ORF">NSED_03315</name>
</gene>